<name>W7HQ60_9PEZI</name>
<feature type="compositionally biased region" description="Polar residues" evidence="1">
    <location>
        <begin position="366"/>
        <end position="399"/>
    </location>
</feature>
<reference evidence="3 4" key="1">
    <citation type="submission" date="2013-05" db="EMBL/GenBank/DDBJ databases">
        <title>Drechslerella stenobrocha genome reveals carnivorous origination and mechanical trapping mechanism of predatory fungi.</title>
        <authorList>
            <person name="Liu X."/>
            <person name="Zhang W."/>
            <person name="Liu K."/>
        </authorList>
    </citation>
    <scope>NUCLEOTIDE SEQUENCE [LARGE SCALE GENOMIC DNA]</scope>
    <source>
        <strain evidence="3 4">248</strain>
    </source>
</reference>
<dbReference type="AlphaFoldDB" id="W7HQ60"/>
<evidence type="ECO:0000313" key="3">
    <source>
        <dbReference type="EMBL" id="EWC45289.1"/>
    </source>
</evidence>
<dbReference type="HOGENOM" id="CLU_674434_0_0_1"/>
<feature type="compositionally biased region" description="Acidic residues" evidence="1">
    <location>
        <begin position="263"/>
        <end position="281"/>
    </location>
</feature>
<protein>
    <submittedName>
        <fullName evidence="3">Uncharacterized protein</fullName>
    </submittedName>
</protein>
<evidence type="ECO:0000313" key="4">
    <source>
        <dbReference type="Proteomes" id="UP000024837"/>
    </source>
</evidence>
<proteinExistence type="predicted"/>
<keyword evidence="2" id="KW-0812">Transmembrane</keyword>
<feature type="compositionally biased region" description="Basic and acidic residues" evidence="1">
    <location>
        <begin position="245"/>
        <end position="262"/>
    </location>
</feature>
<keyword evidence="4" id="KW-1185">Reference proteome</keyword>
<feature type="transmembrane region" description="Helical" evidence="2">
    <location>
        <begin position="50"/>
        <end position="69"/>
    </location>
</feature>
<keyword evidence="2" id="KW-1133">Transmembrane helix</keyword>
<organism evidence="3 4">
    <name type="scientific">Drechslerella stenobrocha 248</name>
    <dbReference type="NCBI Taxonomy" id="1043628"/>
    <lineage>
        <taxon>Eukaryota</taxon>
        <taxon>Fungi</taxon>
        <taxon>Dikarya</taxon>
        <taxon>Ascomycota</taxon>
        <taxon>Pezizomycotina</taxon>
        <taxon>Orbiliomycetes</taxon>
        <taxon>Orbiliales</taxon>
        <taxon>Orbiliaceae</taxon>
        <taxon>Drechslerella</taxon>
    </lineage>
</organism>
<feature type="region of interest" description="Disordered" evidence="1">
    <location>
        <begin position="343"/>
        <end position="408"/>
    </location>
</feature>
<dbReference type="EMBL" id="KI966429">
    <property type="protein sequence ID" value="EWC45289.1"/>
    <property type="molecule type" value="Genomic_DNA"/>
</dbReference>
<sequence>MRPGVHRFLLPPALLGLHGLLLLPILIPYRPDSSSYPDSSLNFALHSAPYAVPLACLAFASVALLRLLASSQCLPTAVLLFLLGVLEEAVRWSLVRCLSDADGGGGGYGATHPEPDNHGPLSRGGYRLPASNSIEVAPGIWEGVYIMGWTWSALESMHIWWLLRPATAASSSAAAAVDDLPISSRPHSYHSWRKEHAKKRSTDSTIRTIRGFPKNQMEQSSPNDRRYPFLEENTFVQPGFLGTFDERARASSPEVSRRCVREEDNDAGDEETSATDNDNDGMDSPLTPINYRAAVPTHSTRPLPEDEDDEQEESTPTQQKHNARFFTSSSLASESDYLGQREPTWAFSNPISPNRQALDKSRRLNPATSDSEAESTQSGTQTPLLSSSIPLEQEQTSLLDHSPASHKY</sequence>
<feature type="compositionally biased region" description="Polar residues" evidence="1">
    <location>
        <begin position="314"/>
        <end position="326"/>
    </location>
</feature>
<dbReference type="Proteomes" id="UP000024837">
    <property type="component" value="Unassembled WGS sequence"/>
</dbReference>
<feature type="transmembrane region" description="Helical" evidence="2">
    <location>
        <begin position="12"/>
        <end position="30"/>
    </location>
</feature>
<dbReference type="OrthoDB" id="5401986at2759"/>
<evidence type="ECO:0000256" key="2">
    <source>
        <dbReference type="SAM" id="Phobius"/>
    </source>
</evidence>
<accession>W7HQ60</accession>
<feature type="compositionally biased region" description="Polar residues" evidence="1">
    <location>
        <begin position="346"/>
        <end position="355"/>
    </location>
</feature>
<feature type="region of interest" description="Disordered" evidence="1">
    <location>
        <begin position="245"/>
        <end position="326"/>
    </location>
</feature>
<evidence type="ECO:0000256" key="1">
    <source>
        <dbReference type="SAM" id="MobiDB-lite"/>
    </source>
</evidence>
<keyword evidence="2" id="KW-0472">Membrane</keyword>
<gene>
    <name evidence="3" type="ORF">DRE_06016</name>
</gene>